<evidence type="ECO:0000256" key="1">
    <source>
        <dbReference type="ARBA" id="ARBA00001974"/>
    </source>
</evidence>
<dbReference type="Pfam" id="PF22780">
    <property type="entry name" value="HI0933_like_1st"/>
    <property type="match status" value="1"/>
</dbReference>
<dbReference type="Gene3D" id="1.10.8.260">
    <property type="entry name" value="HI0933 insert domain-like"/>
    <property type="match status" value="1"/>
</dbReference>
<dbReference type="PRINTS" id="PR00368">
    <property type="entry name" value="FADPNR"/>
</dbReference>
<sequence length="411" mass="44816">MTDNYDFIIVGGGPAGMMAAGRAGERGKKVILLEKKDHIGKKLLMCASGRCNVTNIAPLEVFITVYGRGGYFLRTALETFDNEKLRSFLLLYGVETIVENKGRVFPKSQKADSILKALEDYMHDHQIKIQTNVHVLRLNTENNHVIGVETNHGNVLGRNVLIATGGLSYPATGSTGEGYKLASSAGHTICPTYPAIIAFETAENWVKSLQGTPVKNVNIVAYQRGKKITGQFGEALFTHYGISGPCILDMSKRLVECFPVGPVEIRIDFKPGYTSEELDDILLDQIKRHGSKAIKSCLTFFVPEKLTPVLLNLCNMDHQKKASQITAPERKKILKQLKGLRLTLLCHRPVEEAIVTAGGVSLDEVDAKTMKSKLLGGLYFAGEVLDVDGPTGGFNLQAAFSTGYLAGNSVE</sequence>
<keyword evidence="7" id="KW-1185">Reference proteome</keyword>
<protein>
    <recommendedName>
        <fullName evidence="8">NAD(P)/FAD-dependent oxidoreductase</fullName>
    </recommendedName>
</protein>
<feature type="domain" description="RsdA/BaiN/AoA(So)-like Rossmann fold-like" evidence="4">
    <location>
        <begin position="6"/>
        <end position="408"/>
    </location>
</feature>
<feature type="domain" description="RsdA/BaiN/AoA(So)-like insert" evidence="5">
    <location>
        <begin position="193"/>
        <end position="355"/>
    </location>
</feature>
<accession>A0ABQ0K1C5</accession>
<dbReference type="InterPro" id="IPR036188">
    <property type="entry name" value="FAD/NAD-bd_sf"/>
</dbReference>
<dbReference type="PRINTS" id="PR00411">
    <property type="entry name" value="PNDRDTASEI"/>
</dbReference>
<dbReference type="RefSeq" id="WP_052564525.1">
    <property type="nucleotide sequence ID" value="NZ_BAFN01000001.1"/>
</dbReference>
<dbReference type="PANTHER" id="PTHR42887">
    <property type="entry name" value="OS12G0638800 PROTEIN"/>
    <property type="match status" value="1"/>
</dbReference>
<evidence type="ECO:0000256" key="2">
    <source>
        <dbReference type="ARBA" id="ARBA00022630"/>
    </source>
</evidence>
<comment type="cofactor">
    <cofactor evidence="1">
        <name>FAD</name>
        <dbReference type="ChEBI" id="CHEBI:57692"/>
    </cofactor>
</comment>
<reference evidence="7" key="1">
    <citation type="journal article" date="2015" name="Genome Announc.">
        <title>Draft Genome Sequence of an Anaerobic Ammonium-Oxidizing Bacterium, "Candidatus Brocadia sinica".</title>
        <authorList>
            <person name="Oshiki M."/>
            <person name="Shinyako-Hata K."/>
            <person name="Satoh H."/>
            <person name="Okabe S."/>
        </authorList>
    </citation>
    <scope>NUCLEOTIDE SEQUENCE [LARGE SCALE GENOMIC DNA]</scope>
    <source>
        <strain evidence="7">JPN1</strain>
    </source>
</reference>
<keyword evidence="2" id="KW-0285">Flavoprotein</keyword>
<proteinExistence type="predicted"/>
<dbReference type="InterPro" id="IPR055178">
    <property type="entry name" value="RsdA/BaiN/AoA(So)-like_dom"/>
</dbReference>
<evidence type="ECO:0000259" key="5">
    <source>
        <dbReference type="Pfam" id="PF22780"/>
    </source>
</evidence>
<evidence type="ECO:0000256" key="3">
    <source>
        <dbReference type="ARBA" id="ARBA00022827"/>
    </source>
</evidence>
<evidence type="ECO:0000313" key="6">
    <source>
        <dbReference type="EMBL" id="GAN34530.1"/>
    </source>
</evidence>
<evidence type="ECO:0000313" key="7">
    <source>
        <dbReference type="Proteomes" id="UP000032309"/>
    </source>
</evidence>
<dbReference type="InterPro" id="IPR057661">
    <property type="entry name" value="RsdA/BaiN/AoA(So)_Rossmann"/>
</dbReference>
<dbReference type="NCBIfam" id="TIGR00275">
    <property type="entry name" value="aminoacetone oxidase family FAD-binding enzyme"/>
    <property type="match status" value="1"/>
</dbReference>
<dbReference type="Proteomes" id="UP000032309">
    <property type="component" value="Unassembled WGS sequence"/>
</dbReference>
<dbReference type="EMBL" id="BAFN01000001">
    <property type="protein sequence ID" value="GAN34530.1"/>
    <property type="molecule type" value="Genomic_DNA"/>
</dbReference>
<gene>
    <name evidence="6" type="ORF">BROSI_A3068</name>
</gene>
<dbReference type="Gene3D" id="2.40.30.10">
    <property type="entry name" value="Translation factors"/>
    <property type="match status" value="1"/>
</dbReference>
<dbReference type="Pfam" id="PF03486">
    <property type="entry name" value="HI0933_like"/>
    <property type="match status" value="1"/>
</dbReference>
<dbReference type="SUPFAM" id="SSF51905">
    <property type="entry name" value="FAD/NAD(P)-binding domain"/>
    <property type="match status" value="1"/>
</dbReference>
<dbReference type="InterPro" id="IPR023166">
    <property type="entry name" value="BaiN-like_dom_sf"/>
</dbReference>
<keyword evidence="3" id="KW-0274">FAD</keyword>
<dbReference type="PANTHER" id="PTHR42887:SF2">
    <property type="entry name" value="OS12G0638800 PROTEIN"/>
    <property type="match status" value="1"/>
</dbReference>
<dbReference type="SUPFAM" id="SSF160996">
    <property type="entry name" value="HI0933 insert domain-like"/>
    <property type="match status" value="1"/>
</dbReference>
<evidence type="ECO:0008006" key="8">
    <source>
        <dbReference type="Google" id="ProtNLM"/>
    </source>
</evidence>
<organism evidence="6 7">
    <name type="scientific">Candidatus Brocadia sinica JPN1</name>
    <dbReference type="NCBI Taxonomy" id="1197129"/>
    <lineage>
        <taxon>Bacteria</taxon>
        <taxon>Pseudomonadati</taxon>
        <taxon>Planctomycetota</taxon>
        <taxon>Candidatus Brocadiia</taxon>
        <taxon>Candidatus Brocadiales</taxon>
        <taxon>Candidatus Brocadiaceae</taxon>
        <taxon>Candidatus Brocadia</taxon>
    </lineage>
</organism>
<dbReference type="InterPro" id="IPR004792">
    <property type="entry name" value="BaiN-like"/>
</dbReference>
<dbReference type="Gene3D" id="3.50.50.60">
    <property type="entry name" value="FAD/NAD(P)-binding domain"/>
    <property type="match status" value="1"/>
</dbReference>
<name>A0ABQ0K1C5_9BACT</name>
<evidence type="ECO:0000259" key="4">
    <source>
        <dbReference type="Pfam" id="PF03486"/>
    </source>
</evidence>
<comment type="caution">
    <text evidence="6">The sequence shown here is derived from an EMBL/GenBank/DDBJ whole genome shotgun (WGS) entry which is preliminary data.</text>
</comment>